<dbReference type="PROSITE" id="PS51987">
    <property type="entry name" value="GS_CATALYTIC"/>
    <property type="match status" value="1"/>
</dbReference>
<dbReference type="OrthoDB" id="9807095at2"/>
<accession>A0A5J6MJV4</accession>
<dbReference type="InterPro" id="IPR036651">
    <property type="entry name" value="Gln_synt_N_sf"/>
</dbReference>
<evidence type="ECO:0000259" key="6">
    <source>
        <dbReference type="PROSITE" id="PS51987"/>
    </source>
</evidence>
<dbReference type="KEGG" id="htq:FRZ44_27810"/>
<gene>
    <name evidence="7" type="primary">spuI</name>
    <name evidence="7" type="ORF">FRZ44_27810</name>
</gene>
<dbReference type="InterPro" id="IPR008146">
    <property type="entry name" value="Gln_synth_cat_dom"/>
</dbReference>
<dbReference type="AlphaFoldDB" id="A0A5J6MJV4"/>
<dbReference type="Gene3D" id="3.10.20.70">
    <property type="entry name" value="Glutamine synthetase, N-terminal domain"/>
    <property type="match status" value="1"/>
</dbReference>
<dbReference type="SUPFAM" id="SSF55931">
    <property type="entry name" value="Glutamine synthetase/guanido kinase"/>
    <property type="match status" value="1"/>
</dbReference>
<comment type="similarity">
    <text evidence="4 5">Belongs to the glutamine synthetase family.</text>
</comment>
<evidence type="ECO:0000313" key="7">
    <source>
        <dbReference type="EMBL" id="QEX17481.1"/>
    </source>
</evidence>
<dbReference type="Gene3D" id="3.30.590.10">
    <property type="entry name" value="Glutamine synthetase/guanido kinase, catalytic domain"/>
    <property type="match status" value="1"/>
</dbReference>
<dbReference type="EMBL" id="CP042906">
    <property type="protein sequence ID" value="QEX17481.1"/>
    <property type="molecule type" value="Genomic_DNA"/>
</dbReference>
<proteinExistence type="inferred from homology"/>
<protein>
    <submittedName>
        <fullName evidence="7">Glutamine synthetase</fullName>
    </submittedName>
</protein>
<dbReference type="InterPro" id="IPR014746">
    <property type="entry name" value="Gln_synth/guanido_kin_cat_dom"/>
</dbReference>
<sequence>MDEGLPANELHDYLRAHPETRFIDALYVDLNGFVRGKRYPADKAGKLYSSGMQMPEAHYILYAIGDSVDPCGRGFSDGDPDCVTFPVPGSLAPVPWANEPRAQLLMTQARSERPPHFVDPRQILRQAADRFATTGLKPVMAFELEFYLLDPAPDAQGRPQSPIQPGSRQRLVSMQTNSMEELDAFGSFLAEVDKACRAQNIPSSVACTEFATAQYEINLDHVDDPVLAADHAILQRRVIKAVAQRHGMQASFMSKPFLDRNGSGTHIHISLLDKAGRNVFDDGSALGSATLRHAIGGLQASMAEAMAICSPNLNAFRRYGPNRFVPVNKSWGAQNRSVAFRIPGGSPKARRIEHRAAGADANPYLVAAALLASIQHGIENQLDPGQPAEQRNVSGEVDPDLPFDWMAAVDRLEQGTILKQAIQPLYLQIYAAVKRGEHAQIMSEIIPREYAWYL</sequence>
<keyword evidence="2" id="KW-0436">Ligase</keyword>
<dbReference type="PANTHER" id="PTHR43785">
    <property type="entry name" value="GAMMA-GLUTAMYLPUTRESCINE SYNTHETASE"/>
    <property type="match status" value="1"/>
</dbReference>
<keyword evidence="8" id="KW-1185">Reference proteome</keyword>
<evidence type="ECO:0000256" key="3">
    <source>
        <dbReference type="ARBA" id="ARBA00022842"/>
    </source>
</evidence>
<reference evidence="7 8" key="1">
    <citation type="submission" date="2019-08" db="EMBL/GenBank/DDBJ databases">
        <title>Hyperibacter terrae gen. nov., sp. nov. and Hyperibacter viscosus sp. nov., two new members in the family Rhodospirillaceae isolated from the rhizosphere of Hypericum perforatum.</title>
        <authorList>
            <person name="Noviana Z."/>
        </authorList>
    </citation>
    <scope>NUCLEOTIDE SEQUENCE [LARGE SCALE GENOMIC DNA]</scope>
    <source>
        <strain evidence="7 8">R5913</strain>
    </source>
</reference>
<evidence type="ECO:0000313" key="8">
    <source>
        <dbReference type="Proteomes" id="UP000326202"/>
    </source>
</evidence>
<dbReference type="SUPFAM" id="SSF54368">
    <property type="entry name" value="Glutamine synthetase, N-terminal domain"/>
    <property type="match status" value="1"/>
</dbReference>
<dbReference type="PROSITE" id="PS00181">
    <property type="entry name" value="GLNA_ATP"/>
    <property type="match status" value="1"/>
</dbReference>
<dbReference type="Proteomes" id="UP000326202">
    <property type="component" value="Chromosome"/>
</dbReference>
<name>A0A5J6MJV4_9PROT</name>
<organism evidence="7 8">
    <name type="scientific">Hypericibacter terrae</name>
    <dbReference type="NCBI Taxonomy" id="2602015"/>
    <lineage>
        <taxon>Bacteria</taxon>
        <taxon>Pseudomonadati</taxon>
        <taxon>Pseudomonadota</taxon>
        <taxon>Alphaproteobacteria</taxon>
        <taxon>Rhodospirillales</taxon>
        <taxon>Dongiaceae</taxon>
        <taxon>Hypericibacter</taxon>
    </lineage>
</organism>
<dbReference type="GO" id="GO:0006598">
    <property type="term" value="P:polyamine catabolic process"/>
    <property type="evidence" value="ECO:0007669"/>
    <property type="project" value="TreeGrafter"/>
</dbReference>
<evidence type="ECO:0000256" key="1">
    <source>
        <dbReference type="ARBA" id="ARBA00001946"/>
    </source>
</evidence>
<dbReference type="InterPro" id="IPR027303">
    <property type="entry name" value="Gln_synth_gly_rich_site"/>
</dbReference>
<dbReference type="GO" id="GO:0004356">
    <property type="term" value="F:glutamine synthetase activity"/>
    <property type="evidence" value="ECO:0007669"/>
    <property type="project" value="InterPro"/>
</dbReference>
<dbReference type="PANTHER" id="PTHR43785:SF12">
    <property type="entry name" value="TYPE-1 GLUTAMINE SYNTHETASE 2"/>
    <property type="match status" value="1"/>
</dbReference>
<dbReference type="Pfam" id="PF00120">
    <property type="entry name" value="Gln-synt_C"/>
    <property type="match status" value="1"/>
</dbReference>
<keyword evidence="3" id="KW-0460">Magnesium</keyword>
<evidence type="ECO:0000256" key="2">
    <source>
        <dbReference type="ARBA" id="ARBA00022598"/>
    </source>
</evidence>
<dbReference type="RefSeq" id="WP_151177738.1">
    <property type="nucleotide sequence ID" value="NZ_CP042906.1"/>
</dbReference>
<comment type="cofactor">
    <cofactor evidence="1">
        <name>Mg(2+)</name>
        <dbReference type="ChEBI" id="CHEBI:18420"/>
    </cofactor>
</comment>
<feature type="domain" description="GS catalytic" evidence="6">
    <location>
        <begin position="120"/>
        <end position="454"/>
    </location>
</feature>
<evidence type="ECO:0000256" key="5">
    <source>
        <dbReference type="RuleBase" id="RU000384"/>
    </source>
</evidence>
<evidence type="ECO:0000256" key="4">
    <source>
        <dbReference type="PROSITE-ProRule" id="PRU01331"/>
    </source>
</evidence>
<dbReference type="SMART" id="SM01230">
    <property type="entry name" value="Gln-synt_C"/>
    <property type="match status" value="1"/>
</dbReference>
<dbReference type="GO" id="GO:0006542">
    <property type="term" value="P:glutamine biosynthetic process"/>
    <property type="evidence" value="ECO:0007669"/>
    <property type="project" value="InterPro"/>
</dbReference>